<evidence type="ECO:0000313" key="1">
    <source>
        <dbReference type="EMBL" id="CAK9260105.1"/>
    </source>
</evidence>
<dbReference type="Proteomes" id="UP001497444">
    <property type="component" value="Chromosome 13"/>
</dbReference>
<proteinExistence type="predicted"/>
<dbReference type="EMBL" id="OZ020108">
    <property type="protein sequence ID" value="CAK9260105.1"/>
    <property type="molecule type" value="Genomic_DNA"/>
</dbReference>
<evidence type="ECO:0000313" key="2">
    <source>
        <dbReference type="Proteomes" id="UP001497444"/>
    </source>
</evidence>
<protein>
    <submittedName>
        <fullName evidence="1">Uncharacterized protein</fullName>
    </submittedName>
</protein>
<name>A0ABP0W014_9BRYO</name>
<gene>
    <name evidence="1" type="ORF">CSSPJE1EN1_LOCUS5583</name>
</gene>
<sequence length="66" mass="7515">MPRKCKCGLVFDSVMDARSKNKEKVQKLGIWPCYNPLGLAASLDVSNVRTQYTIILCFVALDDRFF</sequence>
<reference evidence="1" key="1">
    <citation type="submission" date="2024-02" db="EMBL/GenBank/DDBJ databases">
        <authorList>
            <consortium name="ELIXIR-Norway"/>
            <consortium name="Elixir Norway"/>
        </authorList>
    </citation>
    <scope>NUCLEOTIDE SEQUENCE</scope>
</reference>
<keyword evidence="2" id="KW-1185">Reference proteome</keyword>
<organism evidence="1 2">
    <name type="scientific">Sphagnum jensenii</name>
    <dbReference type="NCBI Taxonomy" id="128206"/>
    <lineage>
        <taxon>Eukaryota</taxon>
        <taxon>Viridiplantae</taxon>
        <taxon>Streptophyta</taxon>
        <taxon>Embryophyta</taxon>
        <taxon>Bryophyta</taxon>
        <taxon>Sphagnophytina</taxon>
        <taxon>Sphagnopsida</taxon>
        <taxon>Sphagnales</taxon>
        <taxon>Sphagnaceae</taxon>
        <taxon>Sphagnum</taxon>
    </lineage>
</organism>
<accession>A0ABP0W014</accession>